<evidence type="ECO:0000313" key="2">
    <source>
        <dbReference type="Proteomes" id="UP000242525"/>
    </source>
</evidence>
<comment type="caution">
    <text evidence="1">The sequence shown here is derived from an EMBL/GenBank/DDBJ whole genome shotgun (WGS) entry which is preliminary data.</text>
</comment>
<dbReference type="PANTHER" id="PTHR36423">
    <property type="entry name" value="AFR070WP"/>
    <property type="match status" value="1"/>
</dbReference>
<keyword evidence="2" id="KW-1185">Reference proteome</keyword>
<proteinExistence type="predicted"/>
<dbReference type="Proteomes" id="UP000242525">
    <property type="component" value="Unassembled WGS sequence"/>
</dbReference>
<dbReference type="SUPFAM" id="SSF143410">
    <property type="entry name" value="DOPA-like"/>
    <property type="match status" value="1"/>
</dbReference>
<dbReference type="InterPro" id="IPR023389">
    <property type="entry name" value="DOPA-like_sf"/>
</dbReference>
<dbReference type="EMBL" id="CCBN010000022">
    <property type="protein sequence ID" value="CDO57553.1"/>
    <property type="molecule type" value="Genomic_DNA"/>
</dbReference>
<sequence length="131" mass="15205">MSKGKEESFNEELKIKSYDIHTYYFQSNENSVKEATALRDKLAKDFAKDVENKDLNIYKLWDRPIGPHPYAMWECDLNKPELFARIVPWFQLNHGSLSVLVHPHTDKGSLTDHTDFAIWIGEKVPLITSVL</sequence>
<dbReference type="PIRSF" id="PIRSF028139">
    <property type="entry name" value="DOPA-diox_rel_Mll2280"/>
    <property type="match status" value="1"/>
</dbReference>
<dbReference type="AlphaFoldDB" id="A0A0J9XJS8"/>
<evidence type="ECO:0008006" key="3">
    <source>
        <dbReference type="Google" id="ProtNLM"/>
    </source>
</evidence>
<evidence type="ECO:0000313" key="1">
    <source>
        <dbReference type="EMBL" id="CDO57553.1"/>
    </source>
</evidence>
<dbReference type="Pfam" id="PF08883">
    <property type="entry name" value="DOPA_dioxygen"/>
    <property type="match status" value="1"/>
</dbReference>
<dbReference type="Gene3D" id="3.30.70.1240">
    <property type="entry name" value="DOPA-like domains"/>
    <property type="match status" value="1"/>
</dbReference>
<accession>A0A0J9XJS8</accession>
<dbReference type="OrthoDB" id="9970095at2759"/>
<dbReference type="PANTHER" id="PTHR36423:SF2">
    <property type="entry name" value="AFR070WP"/>
    <property type="match status" value="1"/>
</dbReference>
<name>A0A0J9XJS8_GEOCN</name>
<protein>
    <recommendedName>
        <fullName evidence="3">DOPA-dioxygenase</fullName>
    </recommendedName>
</protein>
<dbReference type="InterPro" id="IPR014980">
    <property type="entry name" value="DOPA_dioxygen"/>
</dbReference>
<gene>
    <name evidence="1" type="ORF">BN980_GECA22s01594g</name>
</gene>
<reference evidence="1" key="1">
    <citation type="submission" date="2014-03" db="EMBL/GenBank/DDBJ databases">
        <authorList>
            <person name="Casaregola S."/>
        </authorList>
    </citation>
    <scope>NUCLEOTIDE SEQUENCE [LARGE SCALE GENOMIC DNA]</scope>
    <source>
        <strain evidence="1">CLIB 918</strain>
    </source>
</reference>
<organism evidence="1 2">
    <name type="scientific">Geotrichum candidum</name>
    <name type="common">Oospora lactis</name>
    <name type="synonym">Dipodascus geotrichum</name>
    <dbReference type="NCBI Taxonomy" id="1173061"/>
    <lineage>
        <taxon>Eukaryota</taxon>
        <taxon>Fungi</taxon>
        <taxon>Dikarya</taxon>
        <taxon>Ascomycota</taxon>
        <taxon>Saccharomycotina</taxon>
        <taxon>Dipodascomycetes</taxon>
        <taxon>Dipodascales</taxon>
        <taxon>Dipodascaceae</taxon>
        <taxon>Geotrichum</taxon>
    </lineage>
</organism>